<feature type="region of interest" description="Disordered" evidence="1">
    <location>
        <begin position="1"/>
        <end position="57"/>
    </location>
</feature>
<gene>
    <name evidence="2" type="ORF">SAMN05216362_11141</name>
</gene>
<dbReference type="InterPro" id="IPR025100">
    <property type="entry name" value="DUF4025"/>
</dbReference>
<organism evidence="2 3">
    <name type="scientific">Piscibacillus halophilus</name>
    <dbReference type="NCBI Taxonomy" id="571933"/>
    <lineage>
        <taxon>Bacteria</taxon>
        <taxon>Bacillati</taxon>
        <taxon>Bacillota</taxon>
        <taxon>Bacilli</taxon>
        <taxon>Bacillales</taxon>
        <taxon>Bacillaceae</taxon>
        <taxon>Piscibacillus</taxon>
    </lineage>
</organism>
<feature type="compositionally biased region" description="Basic and acidic residues" evidence="1">
    <location>
        <begin position="7"/>
        <end position="57"/>
    </location>
</feature>
<dbReference type="AlphaFoldDB" id="A0A1H9F5N6"/>
<dbReference type="Pfam" id="PF13217">
    <property type="entry name" value="DUF4025"/>
    <property type="match status" value="1"/>
</dbReference>
<accession>A0A1H9F5N6</accession>
<evidence type="ECO:0008006" key="4">
    <source>
        <dbReference type="Google" id="ProtNLM"/>
    </source>
</evidence>
<reference evidence="2 3" key="1">
    <citation type="submission" date="2016-10" db="EMBL/GenBank/DDBJ databases">
        <authorList>
            <person name="de Groot N.N."/>
        </authorList>
    </citation>
    <scope>NUCLEOTIDE SEQUENCE [LARGE SCALE GENOMIC DNA]</scope>
    <source>
        <strain evidence="2 3">DSM 21633</strain>
    </source>
</reference>
<dbReference type="Proteomes" id="UP000199427">
    <property type="component" value="Unassembled WGS sequence"/>
</dbReference>
<proteinExistence type="predicted"/>
<dbReference type="OrthoDB" id="2476089at2"/>
<name>A0A1H9F5N6_9BACI</name>
<dbReference type="EMBL" id="FOES01000011">
    <property type="protein sequence ID" value="SEQ33296.1"/>
    <property type="molecule type" value="Genomic_DNA"/>
</dbReference>
<evidence type="ECO:0000256" key="1">
    <source>
        <dbReference type="SAM" id="MobiDB-lite"/>
    </source>
</evidence>
<dbReference type="RefSeq" id="WP_091773332.1">
    <property type="nucleotide sequence ID" value="NZ_CAESCL010000137.1"/>
</dbReference>
<evidence type="ECO:0000313" key="3">
    <source>
        <dbReference type="Proteomes" id="UP000199427"/>
    </source>
</evidence>
<keyword evidence="3" id="KW-1185">Reference proteome</keyword>
<sequence>MSKKKKQQEENKVAEKNYEPSDYEGHTQLEEGLAETHEQVSDGYHEGTIDRAKGKED</sequence>
<evidence type="ECO:0000313" key="2">
    <source>
        <dbReference type="EMBL" id="SEQ33296.1"/>
    </source>
</evidence>
<protein>
    <recommendedName>
        <fullName evidence="4">DUF4025 domain-containing protein</fullName>
    </recommendedName>
</protein>